<evidence type="ECO:0000313" key="2">
    <source>
        <dbReference type="EMBL" id="MEQ2241382.1"/>
    </source>
</evidence>
<organism evidence="2 3">
    <name type="scientific">Ilyodon furcidens</name>
    <name type="common">goldbreast splitfin</name>
    <dbReference type="NCBI Taxonomy" id="33524"/>
    <lineage>
        <taxon>Eukaryota</taxon>
        <taxon>Metazoa</taxon>
        <taxon>Chordata</taxon>
        <taxon>Craniata</taxon>
        <taxon>Vertebrata</taxon>
        <taxon>Euteleostomi</taxon>
        <taxon>Actinopterygii</taxon>
        <taxon>Neopterygii</taxon>
        <taxon>Teleostei</taxon>
        <taxon>Neoteleostei</taxon>
        <taxon>Acanthomorphata</taxon>
        <taxon>Ovalentaria</taxon>
        <taxon>Atherinomorphae</taxon>
        <taxon>Cyprinodontiformes</taxon>
        <taxon>Goodeidae</taxon>
        <taxon>Ilyodon</taxon>
    </lineage>
</organism>
<proteinExistence type="predicted"/>
<feature type="region of interest" description="Disordered" evidence="1">
    <location>
        <begin position="1"/>
        <end position="37"/>
    </location>
</feature>
<name>A0ABV0U873_9TELE</name>
<keyword evidence="3" id="KW-1185">Reference proteome</keyword>
<protein>
    <submittedName>
        <fullName evidence="2">Uncharacterized protein</fullName>
    </submittedName>
</protein>
<gene>
    <name evidence="2" type="ORF">ILYODFUR_024726</name>
</gene>
<evidence type="ECO:0000256" key="1">
    <source>
        <dbReference type="SAM" id="MobiDB-lite"/>
    </source>
</evidence>
<sequence length="200" mass="21860">MLSQTITNKGPDITESRMKNGPSLVEESSLSGALEGKPYRQTALFQLAECEEPQTCPPGPRTDAAEVRAIDIQRPPRAQEPQKNHCRDYRNPPREEQGRVPGEPPSIHSAEAPGSCNNKPTGPAGSRLRPSRSSHGPRDPRPRNISLPKQRPDRAQGYRPRQAAIGSVHTPKHPALDSENHKYTSGQRPQPLAGSVAGRK</sequence>
<feature type="region of interest" description="Disordered" evidence="1">
    <location>
        <begin position="50"/>
        <end position="200"/>
    </location>
</feature>
<comment type="caution">
    <text evidence="2">The sequence shown here is derived from an EMBL/GenBank/DDBJ whole genome shotgun (WGS) entry which is preliminary data.</text>
</comment>
<dbReference type="Proteomes" id="UP001482620">
    <property type="component" value="Unassembled WGS sequence"/>
</dbReference>
<accession>A0ABV0U873</accession>
<evidence type="ECO:0000313" key="3">
    <source>
        <dbReference type="Proteomes" id="UP001482620"/>
    </source>
</evidence>
<dbReference type="EMBL" id="JAHRIQ010060884">
    <property type="protein sequence ID" value="MEQ2241382.1"/>
    <property type="molecule type" value="Genomic_DNA"/>
</dbReference>
<reference evidence="2 3" key="1">
    <citation type="submission" date="2021-06" db="EMBL/GenBank/DDBJ databases">
        <authorList>
            <person name="Palmer J.M."/>
        </authorList>
    </citation>
    <scope>NUCLEOTIDE SEQUENCE [LARGE SCALE GENOMIC DNA]</scope>
    <source>
        <strain evidence="3">if_2019</strain>
        <tissue evidence="2">Muscle</tissue>
    </source>
</reference>
<feature type="compositionally biased region" description="Basic and acidic residues" evidence="1">
    <location>
        <begin position="80"/>
        <end position="98"/>
    </location>
</feature>